<dbReference type="AlphaFoldDB" id="A0A1B7YQG8"/>
<feature type="region of interest" description="Disordered" evidence="1">
    <location>
        <begin position="1"/>
        <end position="63"/>
    </location>
</feature>
<dbReference type="RefSeq" id="XP_018162798.1">
    <property type="nucleotide sequence ID" value="XM_018297982.1"/>
</dbReference>
<evidence type="ECO:0000256" key="1">
    <source>
        <dbReference type="SAM" id="MobiDB-lite"/>
    </source>
</evidence>
<feature type="compositionally biased region" description="Basic and acidic residues" evidence="1">
    <location>
        <begin position="1"/>
        <end position="10"/>
    </location>
</feature>
<evidence type="ECO:0000313" key="3">
    <source>
        <dbReference type="Proteomes" id="UP000092177"/>
    </source>
</evidence>
<dbReference type="VEuPathDB" id="FungiDB:CH63R_03007"/>
<dbReference type="KEGG" id="chig:CH63R_03007"/>
<accession>A0A1B7YQG8</accession>
<dbReference type="Proteomes" id="UP000092177">
    <property type="component" value="Chromosome 2"/>
</dbReference>
<gene>
    <name evidence="2" type="ORF">CH63R_03007</name>
</gene>
<keyword evidence="3" id="KW-1185">Reference proteome</keyword>
<organism evidence="2 3">
    <name type="scientific">Colletotrichum higginsianum (strain IMI 349063)</name>
    <name type="common">Crucifer anthracnose fungus</name>
    <dbReference type="NCBI Taxonomy" id="759273"/>
    <lineage>
        <taxon>Eukaryota</taxon>
        <taxon>Fungi</taxon>
        <taxon>Dikarya</taxon>
        <taxon>Ascomycota</taxon>
        <taxon>Pezizomycotina</taxon>
        <taxon>Sordariomycetes</taxon>
        <taxon>Hypocreomycetidae</taxon>
        <taxon>Glomerellales</taxon>
        <taxon>Glomerellaceae</taxon>
        <taxon>Colletotrichum</taxon>
        <taxon>Colletotrichum destructivum species complex</taxon>
    </lineage>
</organism>
<sequence>MSESSREAHNTEASGSNNDDSDGLSSKKRKATKKLGRPPKRAKKDDSTSTNTKTRKRTAKGIWEQMDNLWTENDIPSAVRDFLNKMYPLKTLRQLDEIIPKNVTYDEDWSAQDEQNLQAA</sequence>
<reference evidence="3" key="1">
    <citation type="journal article" date="2017" name="BMC Genomics">
        <title>Gapless genome assembly of Colletotrichum higginsianum reveals chromosome structure and association of transposable elements with secondary metabolite gene clusters.</title>
        <authorList>
            <person name="Dallery J.-F."/>
            <person name="Lapalu N."/>
            <person name="Zampounis A."/>
            <person name="Pigne S."/>
            <person name="Luyten I."/>
            <person name="Amselem J."/>
            <person name="Wittenberg A.H.J."/>
            <person name="Zhou S."/>
            <person name="de Queiroz M.V."/>
            <person name="Robin G.P."/>
            <person name="Auger A."/>
            <person name="Hainaut M."/>
            <person name="Henrissat B."/>
            <person name="Kim K.-T."/>
            <person name="Lee Y.-H."/>
            <person name="Lespinet O."/>
            <person name="Schwartz D.C."/>
            <person name="Thon M.R."/>
            <person name="O'Connell R.J."/>
        </authorList>
    </citation>
    <scope>NUCLEOTIDE SEQUENCE [LARGE SCALE GENOMIC DNA]</scope>
    <source>
        <strain evidence="3">IMI 349063</strain>
    </source>
</reference>
<evidence type="ECO:0000313" key="2">
    <source>
        <dbReference type="EMBL" id="OBR14281.1"/>
    </source>
</evidence>
<protein>
    <submittedName>
        <fullName evidence="2">Uncharacterized protein</fullName>
    </submittedName>
</protein>
<feature type="compositionally biased region" description="Basic residues" evidence="1">
    <location>
        <begin position="26"/>
        <end position="42"/>
    </location>
</feature>
<name>A0A1B7YQG8_COLHI</name>
<dbReference type="EMBL" id="LTAN01000002">
    <property type="protein sequence ID" value="OBR14281.1"/>
    <property type="molecule type" value="Genomic_DNA"/>
</dbReference>
<comment type="caution">
    <text evidence="2">The sequence shown here is derived from an EMBL/GenBank/DDBJ whole genome shotgun (WGS) entry which is preliminary data.</text>
</comment>
<proteinExistence type="predicted"/>
<dbReference type="GeneID" id="28862089"/>